<dbReference type="GO" id="GO:0004441">
    <property type="term" value="F:inositol-1,4-bisphosphate 1-phosphatase activity"/>
    <property type="evidence" value="ECO:0007669"/>
    <property type="project" value="UniProtKB-EC"/>
</dbReference>
<dbReference type="PANTHER" id="PTHR43028:SF3">
    <property type="entry name" value="INOSITOL POLYPHOSPHATE 1-PHOSPHATASE"/>
    <property type="match status" value="1"/>
</dbReference>
<name>A0A914BNA2_PATMI</name>
<proteinExistence type="inferred from homology"/>
<keyword evidence="3 8" id="KW-0479">Metal-binding</keyword>
<keyword evidence="4 8" id="KW-0460">Magnesium</keyword>
<feature type="binding site" evidence="8">
    <location>
        <position position="155"/>
    </location>
    <ligand>
        <name>Mg(2+)</name>
        <dbReference type="ChEBI" id="CHEBI:18420"/>
        <label>1</label>
        <note>catalytic</note>
    </ligand>
</feature>
<sequence>MAAVLRTLVLLSEKAADLARIIRSERALFELLVEEKTGEQKNKRFVRDFKTLGDVLIQEMIRHEIAKKFPNLEEFVFGEESNKFTNTLGESITVAVQPTEEQTCDLLTKVLDGNVHAASLLAKAVHRDDIAMPTDPGLDGVNTELDVDSLGIWIDPIDGTAQYIKGLSDELPTDGIHEEGLQCAIILIGAFNRQSGEPVMGVINQPFCKTDDSNRWQGRHIWGISHGNLRANSLTLTPNDRPSTQGLSVIMSRSENDDIRATLSQLTSGKIRYASGAGYKILCAIERCVDAYVLSVGSTFKWDTCGPHAILKSMGGGVIDLKSALQVYRAQHSGEPGSSSNPAGLDLGPAELRYHRRDASSSNDPGQEWANAGGLIAYRSKDALLQFLQALSTQPGL</sequence>
<comment type="catalytic activity">
    <reaction evidence="5">
        <text>1D-myo-inositol 1,3,4-trisphosphate + H2O = 1D-myo-inositol 3,4-bisphosphate + phosphate</text>
        <dbReference type="Rhea" id="RHEA:70319"/>
        <dbReference type="ChEBI" id="CHEBI:15377"/>
        <dbReference type="ChEBI" id="CHEBI:43474"/>
        <dbReference type="ChEBI" id="CHEBI:58414"/>
        <dbReference type="ChEBI" id="CHEBI:83241"/>
    </reaction>
    <physiologicalReaction direction="left-to-right" evidence="5">
        <dbReference type="Rhea" id="RHEA:70320"/>
    </physiologicalReaction>
</comment>
<dbReference type="InterPro" id="IPR000760">
    <property type="entry name" value="Inositol_monophosphatase-like"/>
</dbReference>
<feature type="binding site" evidence="8">
    <location>
        <position position="79"/>
    </location>
    <ligand>
        <name>Mg(2+)</name>
        <dbReference type="ChEBI" id="CHEBI:18420"/>
        <label>1</label>
        <note>catalytic</note>
    </ligand>
</feature>
<evidence type="ECO:0000256" key="4">
    <source>
        <dbReference type="ARBA" id="ARBA00022842"/>
    </source>
</evidence>
<evidence type="ECO:0000256" key="2">
    <source>
        <dbReference type="ARBA" id="ARBA00022671"/>
    </source>
</evidence>
<dbReference type="Gene3D" id="3.40.190.80">
    <property type="match status" value="1"/>
</dbReference>
<protein>
    <recommendedName>
        <fullName evidence="7">inositol-1,4-bisphosphate 1-phosphatase</fullName>
        <ecNumber evidence="7">3.1.3.57</ecNumber>
    </recommendedName>
</protein>
<dbReference type="Proteomes" id="UP000887568">
    <property type="component" value="Unplaced"/>
</dbReference>
<dbReference type="FunFam" id="4.10.460.10:FF:000001">
    <property type="entry name" value="Inositol polyphosphate 1-phosphatase"/>
    <property type="match status" value="1"/>
</dbReference>
<dbReference type="GO" id="GO:0046854">
    <property type="term" value="P:phosphatidylinositol phosphate biosynthetic process"/>
    <property type="evidence" value="ECO:0007669"/>
    <property type="project" value="InterPro"/>
</dbReference>
<evidence type="ECO:0000313" key="10">
    <source>
        <dbReference type="Proteomes" id="UP000887568"/>
    </source>
</evidence>
<dbReference type="Pfam" id="PF00459">
    <property type="entry name" value="Inositol_P"/>
    <property type="match status" value="1"/>
</dbReference>
<feature type="binding site" evidence="8">
    <location>
        <position position="158"/>
    </location>
    <ligand>
        <name>Mg(2+)</name>
        <dbReference type="ChEBI" id="CHEBI:18420"/>
        <label>1</label>
        <note>catalytic</note>
    </ligand>
</feature>
<dbReference type="CTD" id="3628"/>
<dbReference type="AlphaFoldDB" id="A0A914BNA2"/>
<feature type="binding site" evidence="8">
    <location>
        <position position="303"/>
    </location>
    <ligand>
        <name>Mg(2+)</name>
        <dbReference type="ChEBI" id="CHEBI:18420"/>
        <label>1</label>
        <note>catalytic</note>
    </ligand>
</feature>
<comment type="catalytic activity">
    <reaction evidence="6">
        <text>1D-myo-inositol 1,4-bisphosphate + H2O = 1D-myo-inositol 4-phosphate + phosphate</text>
        <dbReference type="Rhea" id="RHEA:15553"/>
        <dbReference type="ChEBI" id="CHEBI:15377"/>
        <dbReference type="ChEBI" id="CHEBI:43474"/>
        <dbReference type="ChEBI" id="CHEBI:58282"/>
        <dbReference type="ChEBI" id="CHEBI:58469"/>
        <dbReference type="EC" id="3.1.3.57"/>
    </reaction>
    <physiologicalReaction direction="left-to-right" evidence="6">
        <dbReference type="Rhea" id="RHEA:15554"/>
    </physiologicalReaction>
</comment>
<comment type="similarity">
    <text evidence="1">Belongs to the inositol monophosphatase superfamily.</text>
</comment>
<evidence type="ECO:0000256" key="3">
    <source>
        <dbReference type="ARBA" id="ARBA00022723"/>
    </source>
</evidence>
<dbReference type="InterPro" id="IPR020583">
    <property type="entry name" value="Inositol_monoP_metal-BS"/>
</dbReference>
<dbReference type="GO" id="GO:0046872">
    <property type="term" value="F:metal ion binding"/>
    <property type="evidence" value="ECO:0007669"/>
    <property type="project" value="UniProtKB-KW"/>
</dbReference>
<accession>A0A914BNA2</accession>
<dbReference type="Gene3D" id="4.10.460.10">
    <property type="entry name" value="Inositol Polyphosphate 1-phosphatase, domain 1"/>
    <property type="match status" value="1"/>
</dbReference>
<evidence type="ECO:0000256" key="7">
    <source>
        <dbReference type="ARBA" id="ARBA00044519"/>
    </source>
</evidence>
<keyword evidence="10" id="KW-1185">Reference proteome</keyword>
<evidence type="ECO:0000256" key="5">
    <source>
        <dbReference type="ARBA" id="ARBA00044465"/>
    </source>
</evidence>
<comment type="cofactor">
    <cofactor evidence="8">
        <name>Mg(2+)</name>
        <dbReference type="ChEBI" id="CHEBI:18420"/>
    </cofactor>
</comment>
<dbReference type="InterPro" id="IPR044897">
    <property type="entry name" value="INPP1_dom_1"/>
</dbReference>
<dbReference type="InterPro" id="IPR050725">
    <property type="entry name" value="CysQ/Inositol_MonoPase"/>
</dbReference>
<dbReference type="EC" id="3.1.3.57" evidence="7"/>
<keyword evidence="2" id="KW-0452">Lithium</keyword>
<dbReference type="PANTHER" id="PTHR43028">
    <property type="entry name" value="3'(2'),5'-BISPHOSPHATE NUCLEOTIDASE 1"/>
    <property type="match status" value="1"/>
</dbReference>
<dbReference type="GeneID" id="119745366"/>
<dbReference type="OrthoDB" id="9977309at2759"/>
<dbReference type="RefSeq" id="XP_038077604.1">
    <property type="nucleotide sequence ID" value="XM_038221676.1"/>
</dbReference>
<dbReference type="PROSITE" id="PS00629">
    <property type="entry name" value="IMP_1"/>
    <property type="match status" value="1"/>
</dbReference>
<evidence type="ECO:0000256" key="6">
    <source>
        <dbReference type="ARBA" id="ARBA00044478"/>
    </source>
</evidence>
<organism evidence="9 10">
    <name type="scientific">Patiria miniata</name>
    <name type="common">Bat star</name>
    <name type="synonym">Asterina miniata</name>
    <dbReference type="NCBI Taxonomy" id="46514"/>
    <lineage>
        <taxon>Eukaryota</taxon>
        <taxon>Metazoa</taxon>
        <taxon>Echinodermata</taxon>
        <taxon>Eleutherozoa</taxon>
        <taxon>Asterozoa</taxon>
        <taxon>Asteroidea</taxon>
        <taxon>Valvatacea</taxon>
        <taxon>Valvatida</taxon>
        <taxon>Asterinidae</taxon>
        <taxon>Patiria</taxon>
    </lineage>
</organism>
<dbReference type="OMA" id="KGSTFRW"/>
<feature type="binding site" evidence="8">
    <location>
        <position position="157"/>
    </location>
    <ligand>
        <name>Mg(2+)</name>
        <dbReference type="ChEBI" id="CHEBI:18420"/>
        <label>1</label>
        <note>catalytic</note>
    </ligand>
</feature>
<dbReference type="Gene3D" id="3.30.540.10">
    <property type="entry name" value="Fructose-1,6-Bisphosphatase, subunit A, domain 1"/>
    <property type="match status" value="1"/>
</dbReference>
<dbReference type="PROSITE" id="PS00630">
    <property type="entry name" value="IMP_2"/>
    <property type="match status" value="1"/>
</dbReference>
<evidence type="ECO:0000313" key="9">
    <source>
        <dbReference type="EnsemblMetazoa" id="XP_038077604.1"/>
    </source>
</evidence>
<dbReference type="EnsemblMetazoa" id="XM_038221676.1">
    <property type="protein sequence ID" value="XP_038077604.1"/>
    <property type="gene ID" value="LOC119745366"/>
</dbReference>
<evidence type="ECO:0000256" key="8">
    <source>
        <dbReference type="PIRSR" id="PIRSR600760-2"/>
    </source>
</evidence>
<dbReference type="SUPFAM" id="SSF56655">
    <property type="entry name" value="Carbohydrate phosphatase"/>
    <property type="match status" value="1"/>
</dbReference>
<evidence type="ECO:0000256" key="1">
    <source>
        <dbReference type="ARBA" id="ARBA00009759"/>
    </source>
</evidence>
<reference evidence="9" key="1">
    <citation type="submission" date="2022-11" db="UniProtKB">
        <authorList>
            <consortium name="EnsemblMetazoa"/>
        </authorList>
    </citation>
    <scope>IDENTIFICATION</scope>
</reference>
<dbReference type="InterPro" id="IPR020550">
    <property type="entry name" value="Inositol_monophosphatase_CS"/>
</dbReference>